<dbReference type="InterPro" id="IPR021361">
    <property type="entry name" value="Tad2-like_dom"/>
</dbReference>
<evidence type="ECO:0000313" key="2">
    <source>
        <dbReference type="EMBL" id="CEN29264.1"/>
    </source>
</evidence>
<gene>
    <name evidence="2" type="ORF">LACPI_2064</name>
</gene>
<name>A0A0D6DZ61_9LACT</name>
<dbReference type="EMBL" id="LN774769">
    <property type="protein sequence ID" value="CEN29264.1"/>
    <property type="molecule type" value="Genomic_DNA"/>
</dbReference>
<dbReference type="RefSeq" id="WP_047916257.1">
    <property type="nucleotide sequence ID" value="NZ_LN774769.1"/>
</dbReference>
<dbReference type="KEGG" id="lpk:LACPI_2064"/>
<evidence type="ECO:0000313" key="3">
    <source>
        <dbReference type="Proteomes" id="UP000033166"/>
    </source>
</evidence>
<dbReference type="STRING" id="1364.LP2241_50426"/>
<sequence>MNFEQILPILKSGGKAVRTTGWGGAENFVKLFHTITLETGETLDVTPYFLINVSGEGEGYSMWSPTPCDILANDWQIVT</sequence>
<evidence type="ECO:0000259" key="1">
    <source>
        <dbReference type="Pfam" id="PF11195"/>
    </source>
</evidence>
<protein>
    <recommendedName>
        <fullName evidence="1">Thoeris anti-defense 2-like domain-containing protein</fullName>
    </recommendedName>
</protein>
<dbReference type="Proteomes" id="UP000033166">
    <property type="component" value="Chromosome I"/>
</dbReference>
<dbReference type="AlphaFoldDB" id="A0A0D6DZ61"/>
<accession>A0A0D6DZ61</accession>
<dbReference type="HOGENOM" id="CLU_141519_0_1_9"/>
<organism evidence="2 3">
    <name type="scientific">Pseudolactococcus piscium MKFS47</name>
    <dbReference type="NCBI Taxonomy" id="297352"/>
    <lineage>
        <taxon>Bacteria</taxon>
        <taxon>Bacillati</taxon>
        <taxon>Bacillota</taxon>
        <taxon>Bacilli</taxon>
        <taxon>Lactobacillales</taxon>
        <taxon>Streptococcaceae</taxon>
        <taxon>Pseudolactococcus</taxon>
    </lineage>
</organism>
<dbReference type="Pfam" id="PF11195">
    <property type="entry name" value="Tad2-like"/>
    <property type="match status" value="1"/>
</dbReference>
<reference evidence="3" key="1">
    <citation type="submission" date="2015-01" db="EMBL/GenBank/DDBJ databases">
        <authorList>
            <person name="Andreevskaya M."/>
        </authorList>
    </citation>
    <scope>NUCLEOTIDE SEQUENCE [LARGE SCALE GENOMIC DNA]</scope>
    <source>
        <strain evidence="3">MKFS47</strain>
    </source>
</reference>
<proteinExistence type="predicted"/>
<feature type="domain" description="Thoeris anti-defense 2-like" evidence="1">
    <location>
        <begin position="1"/>
        <end position="78"/>
    </location>
</feature>